<keyword evidence="4" id="KW-0249">Electron transport</keyword>
<evidence type="ECO:0000259" key="8">
    <source>
        <dbReference type="PROSITE" id="PS51007"/>
    </source>
</evidence>
<dbReference type="Proteomes" id="UP000856022">
    <property type="component" value="Unassembled WGS sequence"/>
</dbReference>
<evidence type="ECO:0000256" key="6">
    <source>
        <dbReference type="PROSITE-ProRule" id="PRU00433"/>
    </source>
</evidence>
<name>A0A7Z2MYM2_VIBPH</name>
<evidence type="ECO:0000256" key="3">
    <source>
        <dbReference type="ARBA" id="ARBA00022723"/>
    </source>
</evidence>
<organism evidence="9">
    <name type="scientific">Vibrio parahaemolyticus</name>
    <dbReference type="NCBI Taxonomy" id="670"/>
    <lineage>
        <taxon>Bacteria</taxon>
        <taxon>Pseudomonadati</taxon>
        <taxon>Pseudomonadota</taxon>
        <taxon>Gammaproteobacteria</taxon>
        <taxon>Vibrionales</taxon>
        <taxon>Vibrionaceae</taxon>
        <taxon>Vibrio</taxon>
    </lineage>
</organism>
<dbReference type="InterPro" id="IPR002327">
    <property type="entry name" value="Cyt_c_1A/1B"/>
</dbReference>
<evidence type="ECO:0000256" key="5">
    <source>
        <dbReference type="ARBA" id="ARBA00023004"/>
    </source>
</evidence>
<keyword evidence="3 6" id="KW-0479">Metal-binding</keyword>
<dbReference type="Gene3D" id="1.10.760.10">
    <property type="entry name" value="Cytochrome c-like domain"/>
    <property type="match status" value="2"/>
</dbReference>
<dbReference type="GO" id="GO:0046872">
    <property type="term" value="F:metal ion binding"/>
    <property type="evidence" value="ECO:0007669"/>
    <property type="project" value="UniProtKB-KW"/>
</dbReference>
<evidence type="ECO:0000256" key="2">
    <source>
        <dbReference type="ARBA" id="ARBA00022617"/>
    </source>
</evidence>
<feature type="signal peptide" evidence="7">
    <location>
        <begin position="1"/>
        <end position="27"/>
    </location>
</feature>
<reference evidence="9" key="3">
    <citation type="submission" date="2019-12" db="EMBL/GenBank/DDBJ databases">
        <authorList>
            <consortium name="NCBI Pathogen Detection Project"/>
        </authorList>
    </citation>
    <scope>NUCLEOTIDE SEQUENCE</scope>
    <source>
        <strain evidence="9">1930</strain>
    </source>
</reference>
<keyword evidence="7" id="KW-0732">Signal</keyword>
<dbReference type="Proteomes" id="UP000464718">
    <property type="component" value="Chromosome ii"/>
</dbReference>
<dbReference type="PANTHER" id="PTHR11961">
    <property type="entry name" value="CYTOCHROME C"/>
    <property type="match status" value="1"/>
</dbReference>
<feature type="chain" id="PRO_5042755491" evidence="7">
    <location>
        <begin position="28"/>
        <end position="224"/>
    </location>
</feature>
<gene>
    <name evidence="10" type="ORF">EHC69_23455</name>
    <name evidence="9" type="ORF">I7278_05215</name>
</gene>
<dbReference type="EMBL" id="CP034299">
    <property type="protein sequence ID" value="QHH12239.1"/>
    <property type="molecule type" value="Genomic_DNA"/>
</dbReference>
<proteinExistence type="predicted"/>
<evidence type="ECO:0000313" key="11">
    <source>
        <dbReference type="Proteomes" id="UP000464718"/>
    </source>
</evidence>
<keyword evidence="2 6" id="KW-0349">Heme</keyword>
<sequence>MRTKQPSERVLPLAFTLLALLSAPVLASNDELIAAGEKQAMVCKACHQFEPNGVTLVGPPLWGLAERNIASFEGFNYSDGIRQHQGKWDAEKLDAFLSAPNDFAPGTNMVFPGVTDPGARAAIIAWLATKNPTPPNWNMTSSGLEVKSPGDGILTPGENMELVAAVCSACHSLHMVTQQGLSRQRWDETLDWMIEEQGMEDLSGDDREAILEYLSTYYGGNSRL</sequence>
<dbReference type="InterPro" id="IPR009056">
    <property type="entry name" value="Cyt_c-like_dom"/>
</dbReference>
<keyword evidence="5 6" id="KW-0408">Iron</keyword>
<evidence type="ECO:0000313" key="10">
    <source>
        <dbReference type="EMBL" id="QHH12239.1"/>
    </source>
</evidence>
<protein>
    <submittedName>
        <fullName evidence="9">C-type cytochrome</fullName>
    </submittedName>
</protein>
<feature type="domain" description="Cytochrome c" evidence="8">
    <location>
        <begin position="31"/>
        <end position="131"/>
    </location>
</feature>
<evidence type="ECO:0000313" key="9">
    <source>
        <dbReference type="EMBL" id="HAS6676208.1"/>
    </source>
</evidence>
<dbReference type="PROSITE" id="PS51007">
    <property type="entry name" value="CYTC"/>
    <property type="match status" value="1"/>
</dbReference>
<dbReference type="GO" id="GO:0009055">
    <property type="term" value="F:electron transfer activity"/>
    <property type="evidence" value="ECO:0007669"/>
    <property type="project" value="InterPro"/>
</dbReference>
<evidence type="ECO:0000256" key="1">
    <source>
        <dbReference type="ARBA" id="ARBA00022448"/>
    </source>
</evidence>
<reference evidence="9" key="1">
    <citation type="journal article" date="2018" name="Genome Biol.">
        <title>SKESA: strategic k-mer extension for scrupulous assemblies.</title>
        <authorList>
            <person name="Souvorov A."/>
            <person name="Agarwala R."/>
            <person name="Lipman D.J."/>
        </authorList>
    </citation>
    <scope>NUCLEOTIDE SEQUENCE</scope>
    <source>
        <strain evidence="9">1930</strain>
    </source>
</reference>
<dbReference type="SUPFAM" id="SSF46626">
    <property type="entry name" value="Cytochrome c"/>
    <property type="match status" value="2"/>
</dbReference>
<accession>A0A7Z2MYM2</accession>
<evidence type="ECO:0000256" key="7">
    <source>
        <dbReference type="SAM" id="SignalP"/>
    </source>
</evidence>
<dbReference type="GO" id="GO:0020037">
    <property type="term" value="F:heme binding"/>
    <property type="evidence" value="ECO:0007669"/>
    <property type="project" value="InterPro"/>
</dbReference>
<reference evidence="10 11" key="2">
    <citation type="submission" date="2018-12" db="EMBL/GenBank/DDBJ databases">
        <title>Genomic insights into the evolutionary origins and pathogenicity of five Vibrio parahaemolyticus strains isolated from the shrimp with acute hepatopancreatic necrosis disease (AHPND).</title>
        <authorList>
            <person name="Yang Q."/>
            <person name="Dong X."/>
            <person name="Xie G."/>
            <person name="Fu S."/>
            <person name="Zou P."/>
            <person name="Sun J."/>
            <person name="Wang Y."/>
            <person name="Huang J."/>
        </authorList>
    </citation>
    <scope>NUCLEOTIDE SEQUENCE [LARGE SCALE GENOMIC DNA]</scope>
    <source>
        <strain evidence="10 11">20160303005-1</strain>
    </source>
</reference>
<dbReference type="PRINTS" id="PR00604">
    <property type="entry name" value="CYTCHRMECIAB"/>
</dbReference>
<dbReference type="EMBL" id="DACQKT010000002">
    <property type="protein sequence ID" value="HAS6676208.1"/>
    <property type="molecule type" value="Genomic_DNA"/>
</dbReference>
<dbReference type="InterPro" id="IPR036909">
    <property type="entry name" value="Cyt_c-like_dom_sf"/>
</dbReference>
<dbReference type="AlphaFoldDB" id="A0A7Z2MYM2"/>
<evidence type="ECO:0000256" key="4">
    <source>
        <dbReference type="ARBA" id="ARBA00022982"/>
    </source>
</evidence>
<keyword evidence="1" id="KW-0813">Transport</keyword>
<dbReference type="RefSeq" id="WP_114868273.1">
    <property type="nucleotide sequence ID" value="NZ_CP034299.1"/>
</dbReference>